<organism evidence="1 2">
    <name type="scientific">Staphylococcus aureus</name>
    <dbReference type="NCBI Taxonomy" id="1280"/>
    <lineage>
        <taxon>Bacteria</taxon>
        <taxon>Bacillati</taxon>
        <taxon>Bacillota</taxon>
        <taxon>Bacilli</taxon>
        <taxon>Bacillales</taxon>
        <taxon>Staphylococcaceae</taxon>
        <taxon>Staphylococcus</taxon>
    </lineage>
</organism>
<name>A0A380EK08_STAAU</name>
<evidence type="ECO:0000313" key="2">
    <source>
        <dbReference type="Proteomes" id="UP000254116"/>
    </source>
</evidence>
<reference evidence="1 2" key="1">
    <citation type="submission" date="2018-06" db="EMBL/GenBank/DDBJ databases">
        <authorList>
            <consortium name="Pathogen Informatics"/>
            <person name="Doyle S."/>
        </authorList>
    </citation>
    <scope>NUCLEOTIDE SEQUENCE [LARGE SCALE GENOMIC DNA]</scope>
    <source>
        <strain evidence="1 2">NCTC10702</strain>
    </source>
</reference>
<evidence type="ECO:0000313" key="1">
    <source>
        <dbReference type="EMBL" id="SUL35476.1"/>
    </source>
</evidence>
<proteinExistence type="predicted"/>
<protein>
    <submittedName>
        <fullName evidence="1">GTPases (Dynamin-related)</fullName>
    </submittedName>
</protein>
<sequence length="77" mass="9013">MCLSLIKLTSIKTMNCHSLRLNLELKNPIADWGIKLERTFYVSKFDHPENELEVLSSYLISLDQHRETIEDYTSRNG</sequence>
<gene>
    <name evidence="1" type="ORF">NCTC10702_02299</name>
</gene>
<accession>A0A380EK08</accession>
<dbReference type="AlphaFoldDB" id="A0A380EK08"/>
<dbReference type="Proteomes" id="UP000254116">
    <property type="component" value="Unassembled WGS sequence"/>
</dbReference>
<dbReference type="EMBL" id="UHBY01000003">
    <property type="protein sequence ID" value="SUL35476.1"/>
    <property type="molecule type" value="Genomic_DNA"/>
</dbReference>